<evidence type="ECO:0000313" key="2">
    <source>
        <dbReference type="Proteomes" id="UP001292094"/>
    </source>
</evidence>
<organism evidence="1 2">
    <name type="scientific">Petrolisthes manimaculis</name>
    <dbReference type="NCBI Taxonomy" id="1843537"/>
    <lineage>
        <taxon>Eukaryota</taxon>
        <taxon>Metazoa</taxon>
        <taxon>Ecdysozoa</taxon>
        <taxon>Arthropoda</taxon>
        <taxon>Crustacea</taxon>
        <taxon>Multicrustacea</taxon>
        <taxon>Malacostraca</taxon>
        <taxon>Eumalacostraca</taxon>
        <taxon>Eucarida</taxon>
        <taxon>Decapoda</taxon>
        <taxon>Pleocyemata</taxon>
        <taxon>Anomura</taxon>
        <taxon>Galatheoidea</taxon>
        <taxon>Porcellanidae</taxon>
        <taxon>Petrolisthes</taxon>
    </lineage>
</organism>
<name>A0AAE1QFC2_9EUCA</name>
<dbReference type="EMBL" id="JAWZYT010000261">
    <property type="protein sequence ID" value="KAK4325824.1"/>
    <property type="molecule type" value="Genomic_DNA"/>
</dbReference>
<evidence type="ECO:0000313" key="1">
    <source>
        <dbReference type="EMBL" id="KAK4325824.1"/>
    </source>
</evidence>
<reference evidence="1" key="1">
    <citation type="submission" date="2023-11" db="EMBL/GenBank/DDBJ databases">
        <title>Genome assemblies of two species of porcelain crab, Petrolisthes cinctipes and Petrolisthes manimaculis (Anomura: Porcellanidae).</title>
        <authorList>
            <person name="Angst P."/>
        </authorList>
    </citation>
    <scope>NUCLEOTIDE SEQUENCE</scope>
    <source>
        <strain evidence="1">PB745_02</strain>
        <tissue evidence="1">Gill</tissue>
    </source>
</reference>
<gene>
    <name evidence="1" type="ORF">Pmani_003604</name>
</gene>
<keyword evidence="2" id="KW-1185">Reference proteome</keyword>
<sequence>MSKQDEKEIRGKPKAQKDDCKTKGRCRKLKGNCKTNDWVSDNKKKCKNQIKTKSGCPNDCTCCLEKTCTDNYAKKKCTKEKGTVTKRKDCKNTDKKNKYVYASKCTCCLPCKTEPSCKALKGKCKITCSNGEFEEGACGGDSDCKCCRRKGEFK</sequence>
<protein>
    <submittedName>
        <fullName evidence="1">Uncharacterized protein</fullName>
    </submittedName>
</protein>
<proteinExistence type="predicted"/>
<dbReference type="AlphaFoldDB" id="A0AAE1QFC2"/>
<dbReference type="Proteomes" id="UP001292094">
    <property type="component" value="Unassembled WGS sequence"/>
</dbReference>
<accession>A0AAE1QFC2</accession>
<comment type="caution">
    <text evidence="1">The sequence shown here is derived from an EMBL/GenBank/DDBJ whole genome shotgun (WGS) entry which is preliminary data.</text>
</comment>